<keyword evidence="5 11" id="KW-0408">Iron</keyword>
<evidence type="ECO:0000256" key="11">
    <source>
        <dbReference type="PIRSR" id="PIRSR602403-1"/>
    </source>
</evidence>
<dbReference type="EC" id="1.14.19.41" evidence="6"/>
<organism evidence="14 15">
    <name type="scientific">Magnusiomyces paraingens</name>
    <dbReference type="NCBI Taxonomy" id="2606893"/>
    <lineage>
        <taxon>Eukaryota</taxon>
        <taxon>Fungi</taxon>
        <taxon>Dikarya</taxon>
        <taxon>Ascomycota</taxon>
        <taxon>Saccharomycotina</taxon>
        <taxon>Dipodascomycetes</taxon>
        <taxon>Dipodascales</taxon>
        <taxon>Dipodascaceae</taxon>
        <taxon>Magnusiomyces</taxon>
    </lineage>
</organism>
<evidence type="ECO:0000256" key="1">
    <source>
        <dbReference type="ARBA" id="ARBA00001971"/>
    </source>
</evidence>
<dbReference type="RefSeq" id="XP_031851005.1">
    <property type="nucleotide sequence ID" value="XM_031995114.1"/>
</dbReference>
<dbReference type="GeneID" id="43579214"/>
<dbReference type="InterPro" id="IPR036396">
    <property type="entry name" value="Cyt_P450_sf"/>
</dbReference>
<keyword evidence="13" id="KW-0812">Transmembrane</keyword>
<comment type="pathway">
    <text evidence="7">Steroid metabolism; ergosterol biosynthesis; ergosterol from zymosterol: step 4/5.</text>
</comment>
<comment type="similarity">
    <text evidence="2 12">Belongs to the cytochrome P450 family.</text>
</comment>
<sequence>MSAIVNSSSSSVDPNLLSGAAATASASSSSLIMSLVLYLRQNLSIWSILLTSFLALIVYDQISYVIKKGSIAGPRFKMWPIIGPFLESMDPKFEEYKAKWDSGPLSCVSVFHKFVVIASTRDLARKILNSPAFVKPCVVDVAIKILRPTNWVFLDGKAHVDYRRSLNGLFTRKALSVYLPNLNQVYDRYLDLFVQTSKDGPVPFMPLFREIQCAGSLRTFCGTYITDDQVKSISDNFYRITEALELVNFPIILPFTKAWYGKRMADETMAIFENCAAMAKKAMAASGTPEVTCTMDAWVKLMLESKELLKDDPKGEKLTPEERRNLVREFTNREISETIFTFLFASQDATSSATTWLFQIIADRPDVLRKIREEQLRVRGPELKEADLDMVDQMDYTRMVVKEALRYRPPVTMVPYVVKKPYPISADYTIPKGSMVIPTLYPALHDPEVYDQPDEFIPERWVEGSKACQANSNWLVFGTGPHVCLGQNYVFMGLVSLFGRAALYYDWKHTVTPLSEEIRVFATIFPQDDCILKFTKRDDPTVV</sequence>
<dbReference type="Pfam" id="PF00067">
    <property type="entry name" value="p450"/>
    <property type="match status" value="1"/>
</dbReference>
<dbReference type="SUPFAM" id="SSF48264">
    <property type="entry name" value="Cytochrome P450"/>
    <property type="match status" value="1"/>
</dbReference>
<proteinExistence type="inferred from homology"/>
<dbReference type="FunFam" id="1.10.630.10:FF:000021">
    <property type="entry name" value="Cytochrome P450 61"/>
    <property type="match status" value="1"/>
</dbReference>
<keyword evidence="13" id="KW-1133">Transmembrane helix</keyword>
<keyword evidence="12" id="KW-0503">Monooxygenase</keyword>
<dbReference type="AlphaFoldDB" id="A0A5E8B0M2"/>
<feature type="transmembrane region" description="Helical" evidence="13">
    <location>
        <begin position="45"/>
        <end position="66"/>
    </location>
</feature>
<dbReference type="GO" id="GO:0020037">
    <property type="term" value="F:heme binding"/>
    <property type="evidence" value="ECO:0007669"/>
    <property type="project" value="InterPro"/>
</dbReference>
<keyword evidence="4 12" id="KW-0560">Oxidoreductase</keyword>
<evidence type="ECO:0000256" key="13">
    <source>
        <dbReference type="SAM" id="Phobius"/>
    </source>
</evidence>
<keyword evidence="3 11" id="KW-0479">Metal-binding</keyword>
<dbReference type="EMBL" id="CABVLU010000001">
    <property type="protein sequence ID" value="VVT44360.1"/>
    <property type="molecule type" value="Genomic_DNA"/>
</dbReference>
<dbReference type="Gene3D" id="1.10.630.10">
    <property type="entry name" value="Cytochrome P450"/>
    <property type="match status" value="1"/>
</dbReference>
<dbReference type="InterPro" id="IPR017972">
    <property type="entry name" value="Cyt_P450_CS"/>
</dbReference>
<evidence type="ECO:0000256" key="5">
    <source>
        <dbReference type="ARBA" id="ARBA00023004"/>
    </source>
</evidence>
<feature type="transmembrane region" description="Helical" evidence="13">
    <location>
        <begin position="16"/>
        <end position="38"/>
    </location>
</feature>
<dbReference type="CDD" id="cd11082">
    <property type="entry name" value="CYP61_CYP710"/>
    <property type="match status" value="1"/>
</dbReference>
<evidence type="ECO:0000256" key="3">
    <source>
        <dbReference type="ARBA" id="ARBA00022723"/>
    </source>
</evidence>
<evidence type="ECO:0000256" key="4">
    <source>
        <dbReference type="ARBA" id="ARBA00023002"/>
    </source>
</evidence>
<dbReference type="Proteomes" id="UP000398389">
    <property type="component" value="Unassembled WGS sequence"/>
</dbReference>
<evidence type="ECO:0000256" key="6">
    <source>
        <dbReference type="ARBA" id="ARBA00039038"/>
    </source>
</evidence>
<keyword evidence="15" id="KW-1185">Reference proteome</keyword>
<dbReference type="PANTHER" id="PTHR24286">
    <property type="entry name" value="CYTOCHROME P450 26"/>
    <property type="match status" value="1"/>
</dbReference>
<dbReference type="GO" id="GO:0004497">
    <property type="term" value="F:monooxygenase activity"/>
    <property type="evidence" value="ECO:0007669"/>
    <property type="project" value="UniProtKB-KW"/>
</dbReference>
<evidence type="ECO:0000256" key="8">
    <source>
        <dbReference type="ARBA" id="ARBA00074117"/>
    </source>
</evidence>
<protein>
    <recommendedName>
        <fullName evidence="8">C-22 sterol desaturase ERG5</fullName>
        <ecNumber evidence="6">1.14.19.41</ecNumber>
    </recommendedName>
    <alternativeName>
        <fullName evidence="10">Cytochrome P450 61</fullName>
    </alternativeName>
    <alternativeName>
        <fullName evidence="9">Ergosterol biosynthetic protein 5</fullName>
    </alternativeName>
</protein>
<evidence type="ECO:0000256" key="9">
    <source>
        <dbReference type="ARBA" id="ARBA00081953"/>
    </source>
</evidence>
<dbReference type="PANTHER" id="PTHR24286:SF228">
    <property type="entry name" value="C-22 STEROL DESATURASE ERG5"/>
    <property type="match status" value="1"/>
</dbReference>
<accession>A0A5E8B0M2</accession>
<gene>
    <name evidence="14" type="ORF">SAPINGB_P000390</name>
</gene>
<dbReference type="PRINTS" id="PR00465">
    <property type="entry name" value="EP450IV"/>
</dbReference>
<comment type="cofactor">
    <cofactor evidence="1 11">
        <name>heme</name>
        <dbReference type="ChEBI" id="CHEBI:30413"/>
    </cofactor>
</comment>
<evidence type="ECO:0000256" key="2">
    <source>
        <dbReference type="ARBA" id="ARBA00010617"/>
    </source>
</evidence>
<dbReference type="OrthoDB" id="1372046at2759"/>
<evidence type="ECO:0000256" key="10">
    <source>
        <dbReference type="ARBA" id="ARBA00083491"/>
    </source>
</evidence>
<evidence type="ECO:0000313" key="14">
    <source>
        <dbReference type="EMBL" id="VVT44360.1"/>
    </source>
</evidence>
<reference evidence="14 15" key="1">
    <citation type="submission" date="2019-09" db="EMBL/GenBank/DDBJ databases">
        <authorList>
            <person name="Brejova B."/>
        </authorList>
    </citation>
    <scope>NUCLEOTIDE SEQUENCE [LARGE SCALE GENOMIC DNA]</scope>
</reference>
<name>A0A5E8B0M2_9ASCO</name>
<dbReference type="PROSITE" id="PS00086">
    <property type="entry name" value="CYTOCHROME_P450"/>
    <property type="match status" value="1"/>
</dbReference>
<evidence type="ECO:0000313" key="15">
    <source>
        <dbReference type="Proteomes" id="UP000398389"/>
    </source>
</evidence>
<dbReference type="GO" id="GO:0005506">
    <property type="term" value="F:iron ion binding"/>
    <property type="evidence" value="ECO:0007669"/>
    <property type="project" value="InterPro"/>
</dbReference>
<keyword evidence="11 12" id="KW-0349">Heme</keyword>
<dbReference type="GO" id="GO:0016125">
    <property type="term" value="P:sterol metabolic process"/>
    <property type="evidence" value="ECO:0007669"/>
    <property type="project" value="TreeGrafter"/>
</dbReference>
<evidence type="ECO:0000256" key="7">
    <source>
        <dbReference type="ARBA" id="ARBA00060589"/>
    </source>
</evidence>
<dbReference type="InterPro" id="IPR002403">
    <property type="entry name" value="Cyt_P450_E_grp-IV"/>
</dbReference>
<evidence type="ECO:0000256" key="12">
    <source>
        <dbReference type="RuleBase" id="RU000461"/>
    </source>
</evidence>
<dbReference type="GO" id="GO:0000249">
    <property type="term" value="F:C-22 sterol desaturase (NADPH) activity"/>
    <property type="evidence" value="ECO:0007669"/>
    <property type="project" value="UniProtKB-EC"/>
</dbReference>
<dbReference type="InterPro" id="IPR001128">
    <property type="entry name" value="Cyt_P450"/>
</dbReference>
<feature type="binding site" description="axial binding residue" evidence="11">
    <location>
        <position position="484"/>
    </location>
    <ligand>
        <name>heme</name>
        <dbReference type="ChEBI" id="CHEBI:30413"/>
    </ligand>
    <ligandPart>
        <name>Fe</name>
        <dbReference type="ChEBI" id="CHEBI:18248"/>
    </ligandPart>
</feature>
<dbReference type="PRINTS" id="PR00385">
    <property type="entry name" value="P450"/>
</dbReference>
<keyword evidence="13" id="KW-0472">Membrane</keyword>